<keyword evidence="6" id="KW-0029">Amino-acid transport</keyword>
<evidence type="ECO:0000313" key="11">
    <source>
        <dbReference type="EMBL" id="AXA59940.1"/>
    </source>
</evidence>
<dbReference type="InterPro" id="IPR000515">
    <property type="entry name" value="MetI-like"/>
</dbReference>
<dbReference type="GeneID" id="301219646"/>
<sequence length="239" mass="26487">MNFLIENWAFVCKGLWMTLRLALVVLLFTTLISIVLGVLATLKNRLLQWTIHGYVELFRSIPLIVNVFFIFFGAPMLGLDLSPFVAVTTGLTLWGSANGIEIVRGGLESVARHQWKSAWALGLRPWQIYLYVIAPQSMRAILPAYTGLLTMLVQATSLGALVGVGEFLKVGQIIIERDTVMTGVSPAFTVYGLVLLVYFVICSLLSWLSRYLERRLGRPVTRATPEEVSTCKHPKSAGA</sequence>
<feature type="transmembrane region" description="Helical" evidence="9">
    <location>
        <begin position="146"/>
        <end position="168"/>
    </location>
</feature>
<dbReference type="KEGG" id="pthv:CE140_07755"/>
<evidence type="ECO:0000256" key="4">
    <source>
        <dbReference type="ARBA" id="ARBA00022475"/>
    </source>
</evidence>
<feature type="transmembrane region" description="Helical" evidence="9">
    <location>
        <begin position="20"/>
        <end position="42"/>
    </location>
</feature>
<dbReference type="PANTHER" id="PTHR30614">
    <property type="entry name" value="MEMBRANE COMPONENT OF AMINO ACID ABC TRANSPORTER"/>
    <property type="match status" value="1"/>
</dbReference>
<accession>A0A176NED3</accession>
<dbReference type="GO" id="GO:0022857">
    <property type="term" value="F:transmembrane transporter activity"/>
    <property type="evidence" value="ECO:0007669"/>
    <property type="project" value="InterPro"/>
</dbReference>
<evidence type="ECO:0000256" key="2">
    <source>
        <dbReference type="ARBA" id="ARBA00010072"/>
    </source>
</evidence>
<evidence type="ECO:0000256" key="5">
    <source>
        <dbReference type="ARBA" id="ARBA00022692"/>
    </source>
</evidence>
<feature type="domain" description="ABC transmembrane type-1" evidence="10">
    <location>
        <begin position="15"/>
        <end position="206"/>
    </location>
</feature>
<dbReference type="GO" id="GO:0006865">
    <property type="term" value="P:amino acid transport"/>
    <property type="evidence" value="ECO:0007669"/>
    <property type="project" value="UniProtKB-KW"/>
</dbReference>
<reference evidence="12" key="1">
    <citation type="journal article" date="2021" name="Front. Microbiol.">
        <title>Genomic Analysis of the 1-Aminocyclopropane-1-Carboxylate Deaminase-Producing Pseudomonas thivervalensis SC5 Reveals Its Multifaceted Roles in Soil and in Beneficial Interactions With Plants.</title>
        <authorList>
            <person name="Nascimento F.X."/>
            <person name="Uron P."/>
            <person name="Glick B.R."/>
            <person name="Giachini A."/>
            <person name="Rossi M.J."/>
        </authorList>
    </citation>
    <scope>NUCLEOTIDE SEQUENCE [LARGE SCALE GENOMIC DNA]</scope>
    <source>
        <strain evidence="12">PLM3</strain>
    </source>
</reference>
<name>A0A176NED3_9PSED</name>
<keyword evidence="3 9" id="KW-0813">Transport</keyword>
<proteinExistence type="inferred from homology"/>
<evidence type="ECO:0000256" key="9">
    <source>
        <dbReference type="RuleBase" id="RU363032"/>
    </source>
</evidence>
<dbReference type="AlphaFoldDB" id="A0A176NED3"/>
<evidence type="ECO:0000256" key="8">
    <source>
        <dbReference type="ARBA" id="ARBA00023136"/>
    </source>
</evidence>
<dbReference type="InterPro" id="IPR010065">
    <property type="entry name" value="AA_ABC_transptr_permease_3TM"/>
</dbReference>
<gene>
    <name evidence="11" type="ORF">CEQ51_07595</name>
</gene>
<dbReference type="Pfam" id="PF00528">
    <property type="entry name" value="BPD_transp_1"/>
    <property type="match status" value="1"/>
</dbReference>
<keyword evidence="8 9" id="KW-0472">Membrane</keyword>
<comment type="similarity">
    <text evidence="2">Belongs to the binding-protein-dependent transport system permease family. HisMQ subfamily.</text>
</comment>
<dbReference type="InterPro" id="IPR035906">
    <property type="entry name" value="MetI-like_sf"/>
</dbReference>
<keyword evidence="4" id="KW-1003">Cell membrane</keyword>
<evidence type="ECO:0000256" key="1">
    <source>
        <dbReference type="ARBA" id="ARBA00004429"/>
    </source>
</evidence>
<dbReference type="Gene3D" id="1.10.3720.10">
    <property type="entry name" value="MetI-like"/>
    <property type="match status" value="1"/>
</dbReference>
<keyword evidence="7 9" id="KW-1133">Transmembrane helix</keyword>
<dbReference type="InterPro" id="IPR043429">
    <property type="entry name" value="ArtM/GltK/GlnP/TcyL/YhdX-like"/>
</dbReference>
<dbReference type="SUPFAM" id="SSF161098">
    <property type="entry name" value="MetI-like"/>
    <property type="match status" value="1"/>
</dbReference>
<evidence type="ECO:0000256" key="6">
    <source>
        <dbReference type="ARBA" id="ARBA00022970"/>
    </source>
</evidence>
<dbReference type="EMBL" id="CP022202">
    <property type="protein sequence ID" value="AXA59940.1"/>
    <property type="molecule type" value="Genomic_DNA"/>
</dbReference>
<dbReference type="Proteomes" id="UP000251666">
    <property type="component" value="Chromosome"/>
</dbReference>
<dbReference type="PANTHER" id="PTHR30614:SF36">
    <property type="entry name" value="ABC TRANSPORTER MEMBRANE-SPANNING PERMEASE-GLUTAMINE TRANSPORT"/>
    <property type="match status" value="1"/>
</dbReference>
<organism evidence="11 12">
    <name type="scientific">Pseudomonas thivervalensis</name>
    <dbReference type="NCBI Taxonomy" id="86265"/>
    <lineage>
        <taxon>Bacteria</taxon>
        <taxon>Pseudomonadati</taxon>
        <taxon>Pseudomonadota</taxon>
        <taxon>Gammaproteobacteria</taxon>
        <taxon>Pseudomonadales</taxon>
        <taxon>Pseudomonadaceae</taxon>
        <taxon>Pseudomonas</taxon>
    </lineage>
</organism>
<dbReference type="GO" id="GO:0043190">
    <property type="term" value="C:ATP-binding cassette (ABC) transporter complex"/>
    <property type="evidence" value="ECO:0007669"/>
    <property type="project" value="InterPro"/>
</dbReference>
<evidence type="ECO:0000256" key="3">
    <source>
        <dbReference type="ARBA" id="ARBA00022448"/>
    </source>
</evidence>
<dbReference type="CDD" id="cd06261">
    <property type="entry name" value="TM_PBP2"/>
    <property type="match status" value="1"/>
</dbReference>
<dbReference type="RefSeq" id="WP_053121837.1">
    <property type="nucleotide sequence ID" value="NZ_CP022201.1"/>
</dbReference>
<dbReference type="OrthoDB" id="92598at2"/>
<evidence type="ECO:0000256" key="7">
    <source>
        <dbReference type="ARBA" id="ARBA00022989"/>
    </source>
</evidence>
<evidence type="ECO:0000313" key="12">
    <source>
        <dbReference type="Proteomes" id="UP000251666"/>
    </source>
</evidence>
<dbReference type="PROSITE" id="PS50928">
    <property type="entry name" value="ABC_TM1"/>
    <property type="match status" value="1"/>
</dbReference>
<dbReference type="NCBIfam" id="TIGR01726">
    <property type="entry name" value="HEQRo_perm_3TM"/>
    <property type="match status" value="1"/>
</dbReference>
<protein>
    <submittedName>
        <fullName evidence="11">Amino acid ABC transporter permease</fullName>
    </submittedName>
</protein>
<keyword evidence="5 9" id="KW-0812">Transmembrane</keyword>
<feature type="transmembrane region" description="Helical" evidence="9">
    <location>
        <begin position="63"/>
        <end position="86"/>
    </location>
</feature>
<feature type="transmembrane region" description="Helical" evidence="9">
    <location>
        <begin position="188"/>
        <end position="208"/>
    </location>
</feature>
<evidence type="ECO:0000259" key="10">
    <source>
        <dbReference type="PROSITE" id="PS50928"/>
    </source>
</evidence>
<comment type="subcellular location">
    <subcellularLocation>
        <location evidence="1">Cell inner membrane</location>
        <topology evidence="1">Multi-pass membrane protein</topology>
    </subcellularLocation>
    <subcellularLocation>
        <location evidence="9">Cell membrane</location>
        <topology evidence="9">Multi-pass membrane protein</topology>
    </subcellularLocation>
</comment>
<keyword evidence="12" id="KW-1185">Reference proteome</keyword>